<evidence type="ECO:0000256" key="1">
    <source>
        <dbReference type="SAM" id="MobiDB-lite"/>
    </source>
</evidence>
<feature type="region of interest" description="Disordered" evidence="1">
    <location>
        <begin position="1"/>
        <end position="25"/>
    </location>
</feature>
<accession>A0AA38S173</accession>
<evidence type="ECO:0000259" key="2">
    <source>
        <dbReference type="Pfam" id="PF11160"/>
    </source>
</evidence>
<dbReference type="EMBL" id="JANBVN010000006">
    <property type="protein sequence ID" value="KAJ9165164.1"/>
    <property type="molecule type" value="Genomic_DNA"/>
</dbReference>
<gene>
    <name evidence="3" type="ORF">NKR19_g671</name>
</gene>
<dbReference type="AlphaFoldDB" id="A0AA38S173"/>
<protein>
    <recommendedName>
        <fullName evidence="2">Hypervirulence associated protein TUDOR domain-containing protein</fullName>
    </recommendedName>
</protein>
<dbReference type="Proteomes" id="UP001174691">
    <property type="component" value="Unassembled WGS sequence"/>
</dbReference>
<keyword evidence="4" id="KW-1185">Reference proteome</keyword>
<dbReference type="Pfam" id="PF11160">
    <property type="entry name" value="Hva1_TUDOR"/>
    <property type="match status" value="1"/>
</dbReference>
<evidence type="ECO:0000313" key="4">
    <source>
        <dbReference type="Proteomes" id="UP001174691"/>
    </source>
</evidence>
<feature type="domain" description="Hypervirulence associated protein TUDOR" evidence="2">
    <location>
        <begin position="16"/>
        <end position="70"/>
    </location>
</feature>
<organism evidence="3 4">
    <name type="scientific">Coniochaeta hoffmannii</name>
    <dbReference type="NCBI Taxonomy" id="91930"/>
    <lineage>
        <taxon>Eukaryota</taxon>
        <taxon>Fungi</taxon>
        <taxon>Dikarya</taxon>
        <taxon>Ascomycota</taxon>
        <taxon>Pezizomycotina</taxon>
        <taxon>Sordariomycetes</taxon>
        <taxon>Sordariomycetidae</taxon>
        <taxon>Coniochaetales</taxon>
        <taxon>Coniochaetaceae</taxon>
        <taxon>Coniochaeta</taxon>
    </lineage>
</organism>
<dbReference type="InterPro" id="IPR021331">
    <property type="entry name" value="Hva1_TUDOR"/>
</dbReference>
<sequence>MPNDVKDKNGEPIKEGDGVFTKIRGGTHTGTVEKIVTTKEEAEKEGVKNPPKVLYTDQHGHHVNHNPGTLQHTK</sequence>
<evidence type="ECO:0000313" key="3">
    <source>
        <dbReference type="EMBL" id="KAJ9165164.1"/>
    </source>
</evidence>
<name>A0AA38S173_9PEZI</name>
<dbReference type="Gene3D" id="2.30.30.1060">
    <property type="match status" value="1"/>
</dbReference>
<reference evidence="3" key="1">
    <citation type="submission" date="2022-07" db="EMBL/GenBank/DDBJ databases">
        <title>Fungi with potential for degradation of polypropylene.</title>
        <authorList>
            <person name="Gostincar C."/>
        </authorList>
    </citation>
    <scope>NUCLEOTIDE SEQUENCE</scope>
    <source>
        <strain evidence="3">EXF-13287</strain>
    </source>
</reference>
<feature type="compositionally biased region" description="Basic and acidic residues" evidence="1">
    <location>
        <begin position="1"/>
        <end position="17"/>
    </location>
</feature>
<proteinExistence type="predicted"/>
<comment type="caution">
    <text evidence="3">The sequence shown here is derived from an EMBL/GenBank/DDBJ whole genome shotgun (WGS) entry which is preliminary data.</text>
</comment>
<feature type="region of interest" description="Disordered" evidence="1">
    <location>
        <begin position="40"/>
        <end position="74"/>
    </location>
</feature>